<comment type="subcellular location">
    <subcellularLocation>
        <location evidence="1">Cell envelope</location>
    </subcellularLocation>
</comment>
<dbReference type="PROSITE" id="PS51257">
    <property type="entry name" value="PROKAR_LIPOPROTEIN"/>
    <property type="match status" value="1"/>
</dbReference>
<evidence type="ECO:0000256" key="3">
    <source>
        <dbReference type="ARBA" id="ARBA00022729"/>
    </source>
</evidence>
<dbReference type="Gene3D" id="3.40.50.2300">
    <property type="match status" value="2"/>
</dbReference>
<dbReference type="OrthoDB" id="5093953at2"/>
<keyword evidence="7" id="KW-1185">Reference proteome</keyword>
<feature type="signal peptide" evidence="4">
    <location>
        <begin position="1"/>
        <end position="24"/>
    </location>
</feature>
<proteinExistence type="inferred from homology"/>
<evidence type="ECO:0000256" key="2">
    <source>
        <dbReference type="ARBA" id="ARBA00007639"/>
    </source>
</evidence>
<evidence type="ECO:0000313" key="6">
    <source>
        <dbReference type="EMBL" id="RQN07860.1"/>
    </source>
</evidence>
<organism evidence="6 7">
    <name type="scientific">Aeromicrobium camelliae</name>
    <dbReference type="NCBI Taxonomy" id="1538144"/>
    <lineage>
        <taxon>Bacteria</taxon>
        <taxon>Bacillati</taxon>
        <taxon>Actinomycetota</taxon>
        <taxon>Actinomycetes</taxon>
        <taxon>Propionibacteriales</taxon>
        <taxon>Nocardioidaceae</taxon>
        <taxon>Aeromicrobium</taxon>
    </lineage>
</organism>
<name>A0A3N6WKL8_9ACTN</name>
<dbReference type="GO" id="GO:0030313">
    <property type="term" value="C:cell envelope"/>
    <property type="evidence" value="ECO:0007669"/>
    <property type="project" value="UniProtKB-SubCell"/>
</dbReference>
<feature type="chain" id="PRO_5018087082" evidence="4">
    <location>
        <begin position="25"/>
        <end position="334"/>
    </location>
</feature>
<comment type="similarity">
    <text evidence="2">Belongs to the bacterial solute-binding protein 2 family.</text>
</comment>
<dbReference type="GO" id="GO:0030246">
    <property type="term" value="F:carbohydrate binding"/>
    <property type="evidence" value="ECO:0007669"/>
    <property type="project" value="UniProtKB-ARBA"/>
</dbReference>
<evidence type="ECO:0000313" key="7">
    <source>
        <dbReference type="Proteomes" id="UP000275225"/>
    </source>
</evidence>
<dbReference type="InterPro" id="IPR028082">
    <property type="entry name" value="Peripla_BP_I"/>
</dbReference>
<evidence type="ECO:0000259" key="5">
    <source>
        <dbReference type="Pfam" id="PF13407"/>
    </source>
</evidence>
<dbReference type="Pfam" id="PF13407">
    <property type="entry name" value="Peripla_BP_4"/>
    <property type="match status" value="1"/>
</dbReference>
<dbReference type="PANTHER" id="PTHR46847:SF1">
    <property type="entry name" value="D-ALLOSE-BINDING PERIPLASMIC PROTEIN-RELATED"/>
    <property type="match status" value="1"/>
</dbReference>
<accession>A0A3N6WKL8</accession>
<dbReference type="SUPFAM" id="SSF53822">
    <property type="entry name" value="Periplasmic binding protein-like I"/>
    <property type="match status" value="1"/>
</dbReference>
<gene>
    <name evidence="6" type="ORF">EHW97_08880</name>
</gene>
<feature type="domain" description="Periplasmic binding protein" evidence="5">
    <location>
        <begin position="36"/>
        <end position="302"/>
    </location>
</feature>
<dbReference type="RefSeq" id="WP_124236810.1">
    <property type="nucleotide sequence ID" value="NZ_JBHUFI010000019.1"/>
</dbReference>
<dbReference type="InterPro" id="IPR025997">
    <property type="entry name" value="SBP_2_dom"/>
</dbReference>
<evidence type="ECO:0000256" key="1">
    <source>
        <dbReference type="ARBA" id="ARBA00004196"/>
    </source>
</evidence>
<dbReference type="EMBL" id="RQJX01000010">
    <property type="protein sequence ID" value="RQN07860.1"/>
    <property type="molecule type" value="Genomic_DNA"/>
</dbReference>
<keyword evidence="3 4" id="KW-0732">Signal</keyword>
<dbReference type="PANTHER" id="PTHR46847">
    <property type="entry name" value="D-ALLOSE-BINDING PERIPLASMIC PROTEIN-RELATED"/>
    <property type="match status" value="1"/>
</dbReference>
<evidence type="ECO:0000256" key="4">
    <source>
        <dbReference type="SAM" id="SignalP"/>
    </source>
</evidence>
<dbReference type="CDD" id="cd01536">
    <property type="entry name" value="PBP1_ABC_sugar_binding-like"/>
    <property type="match status" value="1"/>
</dbReference>
<dbReference type="AlphaFoldDB" id="A0A3N6WKL8"/>
<reference evidence="6 7" key="1">
    <citation type="submission" date="2018-11" db="EMBL/GenBank/DDBJ databases">
        <authorList>
            <person name="Li F."/>
        </authorList>
    </citation>
    <scope>NUCLEOTIDE SEQUENCE [LARGE SCALE GENOMIC DNA]</scope>
    <source>
        <strain evidence="6 7">YS17T</strain>
    </source>
</reference>
<protein>
    <submittedName>
        <fullName evidence="6">Sugar ABC transporter substrate-binding protein</fullName>
    </submittedName>
</protein>
<sequence length="334" mass="34786">MRRPHSMVLGASALVATLTLSACGADGGGSSDGYQIAFLAASSQNGYSQAVYEGIKQAAEDADVDVSVKILDGQFDANTQLSQLQNATTTGQYDGVIVVPNDGPSLAAAFPLPNDMPVATVLAPIGPDINEMEPQVEGVTTTVAVPPVDAATKQAEQVVDYCAEIDPCKVVLMLGQLDTPLDTARREAYEKAFAGNDNIQVVATVEGGYDRDKAMTSMANVLQSNSDFNVLLSNADQDALGATLAIEDAGIDPSSVFITGGGGTKEAVENVKSGRWAADYLNFPVSMGSAAMEQVLNALEGRDVESYVNADEVGGTEPYATKETLGDFVGEWNG</sequence>
<dbReference type="Proteomes" id="UP000275225">
    <property type="component" value="Unassembled WGS sequence"/>
</dbReference>
<comment type="caution">
    <text evidence="6">The sequence shown here is derived from an EMBL/GenBank/DDBJ whole genome shotgun (WGS) entry which is preliminary data.</text>
</comment>